<sequence>MAPQTVLPQIVANFPRLMVPSLPTLAHLEAIVTQPDETAAPCSSSLRTLAITDALLIVTYTPFLVLPRARSVLTRAELHMRPRHAYVAPPEHALLAECEALAVQGRIVHITTPAVLRVASGHPR</sequence>
<protein>
    <submittedName>
        <fullName evidence="1">Uncharacterized protein</fullName>
    </submittedName>
</protein>
<evidence type="ECO:0000313" key="2">
    <source>
        <dbReference type="Proteomes" id="UP001221757"/>
    </source>
</evidence>
<proteinExistence type="predicted"/>
<name>A0AAD7C6I0_MYCRO</name>
<dbReference type="Proteomes" id="UP001221757">
    <property type="component" value="Unassembled WGS sequence"/>
</dbReference>
<dbReference type="AlphaFoldDB" id="A0AAD7C6I0"/>
<evidence type="ECO:0000313" key="1">
    <source>
        <dbReference type="EMBL" id="KAJ7640903.1"/>
    </source>
</evidence>
<comment type="caution">
    <text evidence="1">The sequence shown here is derived from an EMBL/GenBank/DDBJ whole genome shotgun (WGS) entry which is preliminary data.</text>
</comment>
<gene>
    <name evidence="1" type="ORF">B0H17DRAFT_1216466</name>
</gene>
<dbReference type="EMBL" id="JARKIE010000421">
    <property type="protein sequence ID" value="KAJ7640903.1"/>
    <property type="molecule type" value="Genomic_DNA"/>
</dbReference>
<organism evidence="1 2">
    <name type="scientific">Mycena rosella</name>
    <name type="common">Pink bonnet</name>
    <name type="synonym">Agaricus rosellus</name>
    <dbReference type="NCBI Taxonomy" id="1033263"/>
    <lineage>
        <taxon>Eukaryota</taxon>
        <taxon>Fungi</taxon>
        <taxon>Dikarya</taxon>
        <taxon>Basidiomycota</taxon>
        <taxon>Agaricomycotina</taxon>
        <taxon>Agaricomycetes</taxon>
        <taxon>Agaricomycetidae</taxon>
        <taxon>Agaricales</taxon>
        <taxon>Marasmiineae</taxon>
        <taxon>Mycenaceae</taxon>
        <taxon>Mycena</taxon>
    </lineage>
</organism>
<keyword evidence="2" id="KW-1185">Reference proteome</keyword>
<accession>A0AAD7C6I0</accession>
<reference evidence="1" key="1">
    <citation type="submission" date="2023-03" db="EMBL/GenBank/DDBJ databases">
        <title>Massive genome expansion in bonnet fungi (Mycena s.s.) driven by repeated elements and novel gene families across ecological guilds.</title>
        <authorList>
            <consortium name="Lawrence Berkeley National Laboratory"/>
            <person name="Harder C.B."/>
            <person name="Miyauchi S."/>
            <person name="Viragh M."/>
            <person name="Kuo A."/>
            <person name="Thoen E."/>
            <person name="Andreopoulos B."/>
            <person name="Lu D."/>
            <person name="Skrede I."/>
            <person name="Drula E."/>
            <person name="Henrissat B."/>
            <person name="Morin E."/>
            <person name="Kohler A."/>
            <person name="Barry K."/>
            <person name="LaButti K."/>
            <person name="Morin E."/>
            <person name="Salamov A."/>
            <person name="Lipzen A."/>
            <person name="Mereny Z."/>
            <person name="Hegedus B."/>
            <person name="Baldrian P."/>
            <person name="Stursova M."/>
            <person name="Weitz H."/>
            <person name="Taylor A."/>
            <person name="Grigoriev I.V."/>
            <person name="Nagy L.G."/>
            <person name="Martin F."/>
            <person name="Kauserud H."/>
        </authorList>
    </citation>
    <scope>NUCLEOTIDE SEQUENCE</scope>
    <source>
        <strain evidence="1">CBHHK067</strain>
    </source>
</reference>